<dbReference type="GO" id="GO:0043590">
    <property type="term" value="C:bacterial nucleoid"/>
    <property type="evidence" value="ECO:0007669"/>
    <property type="project" value="TreeGrafter"/>
</dbReference>
<dbReference type="PANTHER" id="PTHR33991:SF1">
    <property type="entry name" value="DNA REPAIR PROTEIN RECO"/>
    <property type="match status" value="1"/>
</dbReference>
<evidence type="ECO:0000313" key="10">
    <source>
        <dbReference type="EMBL" id="HIW06154.1"/>
    </source>
</evidence>
<name>A0A9D1TUL1_9GAMM</name>
<dbReference type="Gene3D" id="2.40.50.140">
    <property type="entry name" value="Nucleic acid-binding proteins"/>
    <property type="match status" value="1"/>
</dbReference>
<dbReference type="InterPro" id="IPR037278">
    <property type="entry name" value="ARFGAP/RecO"/>
</dbReference>
<reference evidence="10" key="1">
    <citation type="journal article" date="2021" name="PeerJ">
        <title>Extensive microbial diversity within the chicken gut microbiome revealed by metagenomics and culture.</title>
        <authorList>
            <person name="Gilroy R."/>
            <person name="Ravi A."/>
            <person name="Getino M."/>
            <person name="Pursley I."/>
            <person name="Horton D.L."/>
            <person name="Alikhan N.F."/>
            <person name="Baker D."/>
            <person name="Gharbi K."/>
            <person name="Hall N."/>
            <person name="Watson M."/>
            <person name="Adriaenssens E.M."/>
            <person name="Foster-Nyarko E."/>
            <person name="Jarju S."/>
            <person name="Secka A."/>
            <person name="Antonio M."/>
            <person name="Oren A."/>
            <person name="Chaudhuri R.R."/>
            <person name="La Ragione R."/>
            <person name="Hildebrand F."/>
            <person name="Pallen M.J."/>
        </authorList>
    </citation>
    <scope>NUCLEOTIDE SEQUENCE</scope>
    <source>
        <strain evidence="10">CHK160-9182</strain>
    </source>
</reference>
<keyword evidence="4 8" id="KW-0227">DNA damage</keyword>
<protein>
    <recommendedName>
        <fullName evidence="3 8">DNA repair protein RecO</fullName>
    </recommendedName>
    <alternativeName>
        <fullName evidence="7 8">Recombination protein O</fullName>
    </alternativeName>
</protein>
<evidence type="ECO:0000256" key="6">
    <source>
        <dbReference type="ARBA" id="ARBA00023204"/>
    </source>
</evidence>
<dbReference type="InterPro" id="IPR003717">
    <property type="entry name" value="RecO"/>
</dbReference>
<dbReference type="SUPFAM" id="SSF57863">
    <property type="entry name" value="ArfGap/RecO-like zinc finger"/>
    <property type="match status" value="1"/>
</dbReference>
<evidence type="ECO:0000256" key="3">
    <source>
        <dbReference type="ARBA" id="ARBA00021310"/>
    </source>
</evidence>
<dbReference type="HAMAP" id="MF_00201">
    <property type="entry name" value="RecO"/>
    <property type="match status" value="1"/>
</dbReference>
<sequence>MQDELVLSRTEGVVLNKRPFKESGFLVDLFTRDYGRLTVFARGRANPKRPLTHLELFTYSAWYLKEGKAFYFIQEVDDLFAFRLSGKEIWTAYYLNELLLRVFPKHQPSDELFDIYYRVLEALKAEKEIEPYLRQFESTLLADLGILPDLMYDAAGDEILSKKRYYLSYEEGLLPIEYPGTFQVMGQVLLKINDGELLDRDDSMTYRNMMRYLLSPLLGGKPLQSRIWMQKLYSKGRV</sequence>
<dbReference type="InterPro" id="IPR042242">
    <property type="entry name" value="RecO_C"/>
</dbReference>
<comment type="caution">
    <text evidence="10">The sequence shown here is derived from an EMBL/GenBank/DDBJ whole genome shotgun (WGS) entry which is preliminary data.</text>
</comment>
<evidence type="ECO:0000256" key="8">
    <source>
        <dbReference type="HAMAP-Rule" id="MF_00201"/>
    </source>
</evidence>
<dbReference type="Pfam" id="PF11967">
    <property type="entry name" value="RecO_N"/>
    <property type="match status" value="1"/>
</dbReference>
<comment type="function">
    <text evidence="1 8">Involved in DNA repair and RecF pathway recombination.</text>
</comment>
<dbReference type="NCBIfam" id="TIGR00613">
    <property type="entry name" value="reco"/>
    <property type="match status" value="1"/>
</dbReference>
<evidence type="ECO:0000256" key="4">
    <source>
        <dbReference type="ARBA" id="ARBA00022763"/>
    </source>
</evidence>
<proteinExistence type="inferred from homology"/>
<dbReference type="InterPro" id="IPR022572">
    <property type="entry name" value="DNA_rep/recomb_RecO_N"/>
</dbReference>
<dbReference type="InterPro" id="IPR012340">
    <property type="entry name" value="NA-bd_OB-fold"/>
</dbReference>
<dbReference type="Proteomes" id="UP000823934">
    <property type="component" value="Unassembled WGS sequence"/>
</dbReference>
<comment type="similarity">
    <text evidence="2 8">Belongs to the RecO family.</text>
</comment>
<evidence type="ECO:0000256" key="5">
    <source>
        <dbReference type="ARBA" id="ARBA00023172"/>
    </source>
</evidence>
<gene>
    <name evidence="8 10" type="primary">recO</name>
    <name evidence="10" type="ORF">H9889_02340</name>
</gene>
<dbReference type="SUPFAM" id="SSF50249">
    <property type="entry name" value="Nucleic acid-binding proteins"/>
    <property type="match status" value="1"/>
</dbReference>
<organism evidence="10 11">
    <name type="scientific">Candidatus Ignatzschineria merdigallinarum</name>
    <dbReference type="NCBI Taxonomy" id="2838621"/>
    <lineage>
        <taxon>Bacteria</taxon>
        <taxon>Pseudomonadati</taxon>
        <taxon>Pseudomonadota</taxon>
        <taxon>Gammaproteobacteria</taxon>
        <taxon>Cardiobacteriales</taxon>
        <taxon>Ignatzschineriaceae</taxon>
        <taxon>Ignatzschineria</taxon>
    </lineage>
</organism>
<evidence type="ECO:0000313" key="11">
    <source>
        <dbReference type="Proteomes" id="UP000823934"/>
    </source>
</evidence>
<dbReference type="PANTHER" id="PTHR33991">
    <property type="entry name" value="DNA REPAIR PROTEIN RECO"/>
    <property type="match status" value="1"/>
</dbReference>
<dbReference type="GO" id="GO:0006310">
    <property type="term" value="P:DNA recombination"/>
    <property type="evidence" value="ECO:0007669"/>
    <property type="project" value="UniProtKB-UniRule"/>
</dbReference>
<keyword evidence="6 8" id="KW-0234">DNA repair</keyword>
<dbReference type="GO" id="GO:0006302">
    <property type="term" value="P:double-strand break repair"/>
    <property type="evidence" value="ECO:0007669"/>
    <property type="project" value="TreeGrafter"/>
</dbReference>
<evidence type="ECO:0000256" key="7">
    <source>
        <dbReference type="ARBA" id="ARBA00033409"/>
    </source>
</evidence>
<evidence type="ECO:0000259" key="9">
    <source>
        <dbReference type="Pfam" id="PF11967"/>
    </source>
</evidence>
<evidence type="ECO:0000256" key="2">
    <source>
        <dbReference type="ARBA" id="ARBA00007452"/>
    </source>
</evidence>
<dbReference type="Gene3D" id="1.20.1440.120">
    <property type="entry name" value="Recombination protein O, C-terminal domain"/>
    <property type="match status" value="1"/>
</dbReference>
<dbReference type="Pfam" id="PF02565">
    <property type="entry name" value="RecO_C"/>
    <property type="match status" value="1"/>
</dbReference>
<feature type="domain" description="DNA replication/recombination mediator RecO N-terminal" evidence="9">
    <location>
        <begin position="8"/>
        <end position="77"/>
    </location>
</feature>
<dbReference type="EMBL" id="DXHP01000054">
    <property type="protein sequence ID" value="HIW06154.1"/>
    <property type="molecule type" value="Genomic_DNA"/>
</dbReference>
<evidence type="ECO:0000256" key="1">
    <source>
        <dbReference type="ARBA" id="ARBA00003065"/>
    </source>
</evidence>
<keyword evidence="5 8" id="KW-0233">DNA recombination</keyword>
<reference evidence="10" key="2">
    <citation type="submission" date="2021-04" db="EMBL/GenBank/DDBJ databases">
        <authorList>
            <person name="Gilroy R."/>
        </authorList>
    </citation>
    <scope>NUCLEOTIDE SEQUENCE</scope>
    <source>
        <strain evidence="10">CHK160-9182</strain>
    </source>
</reference>
<accession>A0A9D1TUL1</accession>
<dbReference type="AlphaFoldDB" id="A0A9D1TUL1"/>